<protein>
    <submittedName>
        <fullName evidence="2">Uncharacterized protein</fullName>
    </submittedName>
</protein>
<comment type="caution">
    <text evidence="2">The sequence shown here is derived from an EMBL/GenBank/DDBJ whole genome shotgun (WGS) entry which is preliminary data.</text>
</comment>
<proteinExistence type="predicted"/>
<feature type="compositionally biased region" description="Polar residues" evidence="1">
    <location>
        <begin position="81"/>
        <end position="90"/>
    </location>
</feature>
<dbReference type="EMBL" id="JBJUIK010000015">
    <property type="protein sequence ID" value="KAL3502006.1"/>
    <property type="molecule type" value="Genomic_DNA"/>
</dbReference>
<dbReference type="AlphaFoldDB" id="A0ABD2Y4P9"/>
<name>A0ABD2Y4P9_9GENT</name>
<reference evidence="2 3" key="1">
    <citation type="submission" date="2024-11" db="EMBL/GenBank/DDBJ databases">
        <title>A near-complete genome assembly of Cinchona calisaya.</title>
        <authorList>
            <person name="Lian D.C."/>
            <person name="Zhao X.W."/>
            <person name="Wei L."/>
        </authorList>
    </citation>
    <scope>NUCLEOTIDE SEQUENCE [LARGE SCALE GENOMIC DNA]</scope>
    <source>
        <tissue evidence="2">Nenye</tissue>
    </source>
</reference>
<accession>A0ABD2Y4P9</accession>
<sequence length="110" mass="12733">MNPNLFFAVDLNDERNMDVKDSYYQLLMIRRPLLTMEKKKNGSFKSTRKGALIPSKKEEDNGLRMNSDQSGSYPLAFTRQEPLQQYSPNSAHAPYTFDTVVGRERLEINQ</sequence>
<evidence type="ECO:0000313" key="2">
    <source>
        <dbReference type="EMBL" id="KAL3502006.1"/>
    </source>
</evidence>
<evidence type="ECO:0000313" key="3">
    <source>
        <dbReference type="Proteomes" id="UP001630127"/>
    </source>
</evidence>
<evidence type="ECO:0000256" key="1">
    <source>
        <dbReference type="SAM" id="MobiDB-lite"/>
    </source>
</evidence>
<feature type="region of interest" description="Disordered" evidence="1">
    <location>
        <begin position="40"/>
        <end position="94"/>
    </location>
</feature>
<dbReference type="Proteomes" id="UP001630127">
    <property type="component" value="Unassembled WGS sequence"/>
</dbReference>
<keyword evidence="3" id="KW-1185">Reference proteome</keyword>
<organism evidence="2 3">
    <name type="scientific">Cinchona calisaya</name>
    <dbReference type="NCBI Taxonomy" id="153742"/>
    <lineage>
        <taxon>Eukaryota</taxon>
        <taxon>Viridiplantae</taxon>
        <taxon>Streptophyta</taxon>
        <taxon>Embryophyta</taxon>
        <taxon>Tracheophyta</taxon>
        <taxon>Spermatophyta</taxon>
        <taxon>Magnoliopsida</taxon>
        <taxon>eudicotyledons</taxon>
        <taxon>Gunneridae</taxon>
        <taxon>Pentapetalae</taxon>
        <taxon>asterids</taxon>
        <taxon>lamiids</taxon>
        <taxon>Gentianales</taxon>
        <taxon>Rubiaceae</taxon>
        <taxon>Cinchonoideae</taxon>
        <taxon>Cinchoneae</taxon>
        <taxon>Cinchona</taxon>
    </lineage>
</organism>
<gene>
    <name evidence="2" type="ORF">ACH5RR_036455</name>
</gene>